<gene>
    <name evidence="2" type="ORF">FRUB_03933</name>
</gene>
<name>A0A225DZQ2_9BACT</name>
<evidence type="ECO:0000313" key="2">
    <source>
        <dbReference type="EMBL" id="OWK41855.1"/>
    </source>
</evidence>
<sequence>MGIAGGVALDRFALPHGSVTSGGAKNPNVTKDNYVKIKPEMTSWEVSDILGAGEVVAERGMVVDAAGRFKKYSRQGGSYDEQTGTVSGHDGKPSEEITQEVVWRNSNTAIYATFLNNKIVNKKEDGLYK</sequence>
<comment type="caution">
    <text evidence="2">The sequence shown here is derived from an EMBL/GenBank/DDBJ whole genome shotgun (WGS) entry which is preliminary data.</text>
</comment>
<dbReference type="EMBL" id="NIDE01000005">
    <property type="protein sequence ID" value="OWK41855.1"/>
    <property type="molecule type" value="Genomic_DNA"/>
</dbReference>
<keyword evidence="3" id="KW-1185">Reference proteome</keyword>
<feature type="region of interest" description="Disordered" evidence="1">
    <location>
        <begin position="74"/>
        <end position="93"/>
    </location>
</feature>
<organism evidence="2 3">
    <name type="scientific">Fimbriiglobus ruber</name>
    <dbReference type="NCBI Taxonomy" id="1908690"/>
    <lineage>
        <taxon>Bacteria</taxon>
        <taxon>Pseudomonadati</taxon>
        <taxon>Planctomycetota</taxon>
        <taxon>Planctomycetia</taxon>
        <taxon>Gemmatales</taxon>
        <taxon>Gemmataceae</taxon>
        <taxon>Fimbriiglobus</taxon>
    </lineage>
</organism>
<dbReference type="Proteomes" id="UP000214646">
    <property type="component" value="Unassembled WGS sequence"/>
</dbReference>
<proteinExistence type="predicted"/>
<reference evidence="3" key="1">
    <citation type="submission" date="2017-06" db="EMBL/GenBank/DDBJ databases">
        <title>Genome analysis of Fimbriiglobus ruber SP5, the first member of the order Planctomycetales with confirmed chitinolytic capability.</title>
        <authorList>
            <person name="Ravin N.V."/>
            <person name="Rakitin A.L."/>
            <person name="Ivanova A.A."/>
            <person name="Beletsky A.V."/>
            <person name="Kulichevskaya I.S."/>
            <person name="Mardanov A.V."/>
            <person name="Dedysh S.N."/>
        </authorList>
    </citation>
    <scope>NUCLEOTIDE SEQUENCE [LARGE SCALE GENOMIC DNA]</scope>
    <source>
        <strain evidence="3">SP5</strain>
    </source>
</reference>
<protein>
    <submittedName>
        <fullName evidence="2">Uncharacterized protein</fullName>
    </submittedName>
</protein>
<evidence type="ECO:0000313" key="3">
    <source>
        <dbReference type="Proteomes" id="UP000214646"/>
    </source>
</evidence>
<accession>A0A225DZQ2</accession>
<dbReference type="AlphaFoldDB" id="A0A225DZQ2"/>
<evidence type="ECO:0000256" key="1">
    <source>
        <dbReference type="SAM" id="MobiDB-lite"/>
    </source>
</evidence>